<dbReference type="EMBL" id="LAZR01029675">
    <property type="protein sequence ID" value="KKL58862.1"/>
    <property type="molecule type" value="Genomic_DNA"/>
</dbReference>
<dbReference type="AlphaFoldDB" id="A0A0F9G6G9"/>
<evidence type="ECO:0000313" key="1">
    <source>
        <dbReference type="EMBL" id="KKL58862.1"/>
    </source>
</evidence>
<protein>
    <recommendedName>
        <fullName evidence="2">DUF1353 domain-containing protein</fullName>
    </recommendedName>
</protein>
<dbReference type="Pfam" id="PF07087">
    <property type="entry name" value="DUF1353"/>
    <property type="match status" value="1"/>
</dbReference>
<organism evidence="1">
    <name type="scientific">marine sediment metagenome</name>
    <dbReference type="NCBI Taxonomy" id="412755"/>
    <lineage>
        <taxon>unclassified sequences</taxon>
        <taxon>metagenomes</taxon>
        <taxon>ecological metagenomes</taxon>
    </lineage>
</organism>
<proteinExistence type="predicted"/>
<accession>A0A0F9G6G9</accession>
<sequence length="142" mass="16985">MKYRELRSYKYCLVEDEQRHVEIFENAHNDYISLNHGSLIIKVGFAWDGSSVPLKRFVPQWVYDFDKYCKIASLVHDSLCQLIREELLSKSHKWYIDELYRDMCIEGGMSKRRADFRYRVLRLAPDAGISIRRYPRGKIMEV</sequence>
<name>A0A0F9G6G9_9ZZZZ</name>
<evidence type="ECO:0008006" key="2">
    <source>
        <dbReference type="Google" id="ProtNLM"/>
    </source>
</evidence>
<comment type="caution">
    <text evidence="1">The sequence shown here is derived from an EMBL/GenBank/DDBJ whole genome shotgun (WGS) entry which is preliminary data.</text>
</comment>
<dbReference type="InterPro" id="IPR010767">
    <property type="entry name" value="Phage_CGC-2007_Cje0229"/>
</dbReference>
<gene>
    <name evidence="1" type="ORF">LCGC14_2221060</name>
</gene>
<reference evidence="1" key="1">
    <citation type="journal article" date="2015" name="Nature">
        <title>Complex archaea that bridge the gap between prokaryotes and eukaryotes.</title>
        <authorList>
            <person name="Spang A."/>
            <person name="Saw J.H."/>
            <person name="Jorgensen S.L."/>
            <person name="Zaremba-Niedzwiedzka K."/>
            <person name="Martijn J."/>
            <person name="Lind A.E."/>
            <person name="van Eijk R."/>
            <person name="Schleper C."/>
            <person name="Guy L."/>
            <person name="Ettema T.J."/>
        </authorList>
    </citation>
    <scope>NUCLEOTIDE SEQUENCE</scope>
</reference>